<evidence type="ECO:0000313" key="5">
    <source>
        <dbReference type="Proteomes" id="UP001529201"/>
    </source>
</evidence>
<dbReference type="InterPro" id="IPR025659">
    <property type="entry name" value="Tubby-like_C"/>
</dbReference>
<keyword evidence="5" id="KW-1185">Reference proteome</keyword>
<gene>
    <name evidence="3" type="ORF">FGL85_06310</name>
    <name evidence="2" type="ORF">P1N92_02330</name>
</gene>
<dbReference type="InterPro" id="IPR038595">
    <property type="entry name" value="LOR_sf"/>
</dbReference>
<dbReference type="GeneID" id="64344475"/>
<protein>
    <recommendedName>
        <fullName evidence="6">UDP-N-acetylenolpyruvoylglucosamine reductase</fullName>
    </recommendedName>
</protein>
<evidence type="ECO:0008006" key="6">
    <source>
        <dbReference type="Google" id="ProtNLM"/>
    </source>
</evidence>
<sequence length="166" mass="19291">MKHLLMQQKLFSLKGEFSIMNEHDQIEYTVAGSFWRIPKYFEIYDKQNQIIARLTHRVWQLLPKFSLEINGFPESIEIAKRFSILKPKYDIAGLGITVTGNFWDMNFAIQKDGFEIGRVDQRWLAMSSTYDINIEDEQYETLVIALVVAIDYVKAQERASSVSSAN</sequence>
<proteinExistence type="inferred from homology"/>
<dbReference type="RefSeq" id="WP_010277547.1">
    <property type="nucleotide sequence ID" value="NZ_CP065993.1"/>
</dbReference>
<dbReference type="SUPFAM" id="SSF54518">
    <property type="entry name" value="Tubby C-terminal domain-like"/>
    <property type="match status" value="1"/>
</dbReference>
<evidence type="ECO:0000313" key="3">
    <source>
        <dbReference type="EMBL" id="QEA42139.1"/>
    </source>
</evidence>
<evidence type="ECO:0000256" key="1">
    <source>
        <dbReference type="ARBA" id="ARBA00005437"/>
    </source>
</evidence>
<comment type="similarity">
    <text evidence="1">Belongs to the LOR family.</text>
</comment>
<dbReference type="Pfam" id="PF04525">
    <property type="entry name" value="LOR"/>
    <property type="match status" value="1"/>
</dbReference>
<dbReference type="EMBL" id="CP042383">
    <property type="protein sequence ID" value="QEA42139.1"/>
    <property type="molecule type" value="Genomic_DNA"/>
</dbReference>
<evidence type="ECO:0000313" key="4">
    <source>
        <dbReference type="Proteomes" id="UP000321296"/>
    </source>
</evidence>
<reference evidence="3 4" key="1">
    <citation type="submission" date="2019-06" db="EMBL/GenBank/DDBJ databases">
        <title>Genome analyses of bacteria isolated from kimchi.</title>
        <authorList>
            <person name="Lee S."/>
            <person name="Ahn S."/>
            <person name="Roh S."/>
        </authorList>
    </citation>
    <scope>NUCLEOTIDE SEQUENCE [LARGE SCALE GENOMIC DNA]</scope>
    <source>
        <strain evidence="3 4">CBA3630</strain>
    </source>
</reference>
<dbReference type="Gene3D" id="2.40.160.200">
    <property type="entry name" value="LURP1-related"/>
    <property type="match status" value="1"/>
</dbReference>
<evidence type="ECO:0000313" key="2">
    <source>
        <dbReference type="EMBL" id="MDG9732954.1"/>
    </source>
</evidence>
<dbReference type="KEGG" id="lpse:FGL85_06310"/>
<name>A0A5B8SYV8_LEUPS</name>
<dbReference type="Proteomes" id="UP000321296">
    <property type="component" value="Chromosome"/>
</dbReference>
<dbReference type="AlphaFoldDB" id="A0A5B8SYV8"/>
<dbReference type="Proteomes" id="UP001529201">
    <property type="component" value="Unassembled WGS sequence"/>
</dbReference>
<dbReference type="InterPro" id="IPR007612">
    <property type="entry name" value="LOR"/>
</dbReference>
<accession>A0A5B8SYV8</accession>
<reference evidence="2 5" key="2">
    <citation type="submission" date="2023-02" db="EMBL/GenBank/DDBJ databases">
        <title>Antimicrobial susceptibility testing and tentative epidemiological cut-off values for Lactobacillaceae family species intended for ingestion.</title>
        <authorList>
            <person name="Noehr-Meldgaard K."/>
            <person name="Struve C."/>
            <person name="Ingmer H."/>
            <person name="Koza A."/>
            <person name="Al-Nakeeb K."/>
            <person name="Agersoe Y."/>
        </authorList>
    </citation>
    <scope>NUCLEOTIDE SEQUENCE [LARGE SCALE GENOMIC DNA]</scope>
    <source>
        <strain evidence="2 5">DSM 20193</strain>
    </source>
</reference>
<dbReference type="EMBL" id="JARGDN010000002">
    <property type="protein sequence ID" value="MDG9732954.1"/>
    <property type="molecule type" value="Genomic_DNA"/>
</dbReference>
<organism evidence="3 4">
    <name type="scientific">Leuconostoc pseudomesenteroides</name>
    <dbReference type="NCBI Taxonomy" id="33968"/>
    <lineage>
        <taxon>Bacteria</taxon>
        <taxon>Bacillati</taxon>
        <taxon>Bacillota</taxon>
        <taxon>Bacilli</taxon>
        <taxon>Lactobacillales</taxon>
        <taxon>Lactobacillaceae</taxon>
        <taxon>Leuconostoc</taxon>
    </lineage>
</organism>